<dbReference type="SUPFAM" id="SSF56935">
    <property type="entry name" value="Porins"/>
    <property type="match status" value="1"/>
</dbReference>
<evidence type="ECO:0000256" key="5">
    <source>
        <dbReference type="ARBA" id="ARBA00022692"/>
    </source>
</evidence>
<sequence length="788" mass="85215">MSRSNKMPATGTRINWPGVMMALALGARAASAAAAPAVADTAVTDAVAADAVGADAADPQAAATSAAAVTLIPPNEGIEKVIVTAEKRRVNLQETPLAVTVISSDALDKANVVNLAGLNGQVPGLSIAKSGGYETVVTVRGIGSETPQAAYQTQPGVSLHVDGVYIANSISLDQSLFDLDHIEVLRGPQGTVSGMASTGGTINLVSKQPELGKWGGSADVTVGNYHTTQARGALNVPLGETTAIRASLQKYDHDGFARSTYGFGLDEAHDASGKLAFLWKPNPDFSATLTGQWYRANQNGAAQKNILDPNPDPRTLTQDYRSRFKLGADLYHLNLEYSLPWATLKSITSSQRLDHKQQMNGSRLDYATLGQYDNLAAWNTKLKNYTQEFSIASVPGGAVDWTAGVFGMRQDSNQYVIEFGGTDPNPDLTLPPRPIVVRPYNLYYSEDTTVRRKSWAAFTQATWHVSEQLRLTAGARYNHDASEGGTRNWLQSSGGKPTGKLEADYDLTKQNMVYASLTRGYKPGGINNNPGSIMVSHHFLPESINAFEVGSKNQFLNNKLRLNLAAFYYDYRNLQYLANDPNPYQGGIANVPKVHTKGLEAELSYLALENRLRVNGNVTYLRGKVIGDYYTLDAAGIRAAVVNTPGCESYYTSYPTPACAANVATQAQNLNGNSTAKTPKWQGSVNVSYAVPLESGLLTPRVEYIYRGKFIYRMFNNSTLDQVPNYGLVNLHVDYSPHGSDWSFSMAASNIGNKDGINSRFTDPYGIGQTSNEYVAPRQITAKVAYSF</sequence>
<dbReference type="PANTHER" id="PTHR32552">
    <property type="entry name" value="FERRICHROME IRON RECEPTOR-RELATED"/>
    <property type="match status" value="1"/>
</dbReference>
<dbReference type="GO" id="GO:0009279">
    <property type="term" value="C:cell outer membrane"/>
    <property type="evidence" value="ECO:0007669"/>
    <property type="project" value="UniProtKB-SubCell"/>
</dbReference>
<keyword evidence="17" id="KW-1185">Reference proteome</keyword>
<dbReference type="EMBL" id="VLLB01000003">
    <property type="protein sequence ID" value="TWI66567.1"/>
    <property type="molecule type" value="Genomic_DNA"/>
</dbReference>
<keyword evidence="16" id="KW-0675">Receptor</keyword>
<evidence type="ECO:0000259" key="15">
    <source>
        <dbReference type="Pfam" id="PF07715"/>
    </source>
</evidence>
<dbReference type="InterPro" id="IPR039426">
    <property type="entry name" value="TonB-dep_rcpt-like"/>
</dbReference>
<keyword evidence="7" id="KW-0406">Ion transport</keyword>
<dbReference type="InterPro" id="IPR012910">
    <property type="entry name" value="Plug_dom"/>
</dbReference>
<evidence type="ECO:0000256" key="8">
    <source>
        <dbReference type="ARBA" id="ARBA00023077"/>
    </source>
</evidence>
<reference evidence="16 17" key="1">
    <citation type="journal article" date="2015" name="Stand. Genomic Sci.">
        <title>Genomic Encyclopedia of Bacterial and Archaeal Type Strains, Phase III: the genomes of soil and plant-associated and newly described type strains.</title>
        <authorList>
            <person name="Whitman W.B."/>
            <person name="Woyke T."/>
            <person name="Klenk H.P."/>
            <person name="Zhou Y."/>
            <person name="Lilburn T.G."/>
            <person name="Beck B.J."/>
            <person name="De Vos P."/>
            <person name="Vandamme P."/>
            <person name="Eisen J.A."/>
            <person name="Garrity G."/>
            <person name="Hugenholtz P."/>
            <person name="Kyrpides N.C."/>
        </authorList>
    </citation>
    <scope>NUCLEOTIDE SEQUENCE [LARGE SCALE GENOMIC DNA]</scope>
    <source>
        <strain evidence="16 17">CGMCC 1.10822</strain>
    </source>
</reference>
<comment type="subcellular location">
    <subcellularLocation>
        <location evidence="1 11">Cell outer membrane</location>
        <topology evidence="1 11">Multi-pass membrane protein</topology>
    </subcellularLocation>
</comment>
<evidence type="ECO:0000256" key="11">
    <source>
        <dbReference type="PROSITE-ProRule" id="PRU01360"/>
    </source>
</evidence>
<feature type="domain" description="TonB-dependent receptor plug" evidence="15">
    <location>
        <begin position="92"/>
        <end position="201"/>
    </location>
</feature>
<evidence type="ECO:0000256" key="6">
    <source>
        <dbReference type="ARBA" id="ARBA00023004"/>
    </source>
</evidence>
<gene>
    <name evidence="16" type="ORF">IP91_02386</name>
</gene>
<name>A0A562RBZ0_9BURK</name>
<evidence type="ECO:0000256" key="2">
    <source>
        <dbReference type="ARBA" id="ARBA00022448"/>
    </source>
</evidence>
<evidence type="ECO:0000256" key="3">
    <source>
        <dbReference type="ARBA" id="ARBA00022452"/>
    </source>
</evidence>
<keyword evidence="2 11" id="KW-0813">Transport</keyword>
<accession>A0A562RBZ0</accession>
<dbReference type="Gene3D" id="2.40.170.20">
    <property type="entry name" value="TonB-dependent receptor, beta-barrel domain"/>
    <property type="match status" value="1"/>
</dbReference>
<evidence type="ECO:0000256" key="12">
    <source>
        <dbReference type="RuleBase" id="RU003357"/>
    </source>
</evidence>
<evidence type="ECO:0000259" key="14">
    <source>
        <dbReference type="Pfam" id="PF00593"/>
    </source>
</evidence>
<evidence type="ECO:0000256" key="7">
    <source>
        <dbReference type="ARBA" id="ARBA00023065"/>
    </source>
</evidence>
<evidence type="ECO:0000313" key="16">
    <source>
        <dbReference type="EMBL" id="TWI66567.1"/>
    </source>
</evidence>
<dbReference type="InterPro" id="IPR036942">
    <property type="entry name" value="Beta-barrel_TonB_sf"/>
</dbReference>
<dbReference type="InterPro" id="IPR000531">
    <property type="entry name" value="Beta-barrel_TonB"/>
</dbReference>
<keyword evidence="13" id="KW-0732">Signal</keyword>
<dbReference type="PROSITE" id="PS52016">
    <property type="entry name" value="TONB_DEPENDENT_REC_3"/>
    <property type="match status" value="1"/>
</dbReference>
<dbReference type="Pfam" id="PF07715">
    <property type="entry name" value="Plug"/>
    <property type="match status" value="1"/>
</dbReference>
<keyword evidence="6" id="KW-0408">Iron</keyword>
<comment type="caution">
    <text evidence="16">The sequence shown here is derived from an EMBL/GenBank/DDBJ whole genome shotgun (WGS) entry which is preliminary data.</text>
</comment>
<dbReference type="OrthoDB" id="8538693at2"/>
<dbReference type="AlphaFoldDB" id="A0A562RBZ0"/>
<keyword evidence="10 11" id="KW-0998">Cell outer membrane</keyword>
<keyword evidence="3 11" id="KW-1134">Transmembrane beta strand</keyword>
<keyword evidence="5 11" id="KW-0812">Transmembrane</keyword>
<keyword evidence="8 12" id="KW-0798">TonB box</keyword>
<evidence type="ECO:0000256" key="9">
    <source>
        <dbReference type="ARBA" id="ARBA00023136"/>
    </source>
</evidence>
<dbReference type="Pfam" id="PF00593">
    <property type="entry name" value="TonB_dep_Rec_b-barrel"/>
    <property type="match status" value="1"/>
</dbReference>
<feature type="domain" description="TonB-dependent receptor-like beta-barrel" evidence="14">
    <location>
        <begin position="281"/>
        <end position="751"/>
    </location>
</feature>
<keyword evidence="4" id="KW-0410">Iron transport</keyword>
<feature type="signal peptide" evidence="13">
    <location>
        <begin position="1"/>
        <end position="32"/>
    </location>
</feature>
<dbReference type="RefSeq" id="WP_145649175.1">
    <property type="nucleotide sequence ID" value="NZ_VLLB01000003.1"/>
</dbReference>
<keyword evidence="9 11" id="KW-0472">Membrane</keyword>
<evidence type="ECO:0000256" key="13">
    <source>
        <dbReference type="SAM" id="SignalP"/>
    </source>
</evidence>
<dbReference type="Proteomes" id="UP000318431">
    <property type="component" value="Unassembled WGS sequence"/>
</dbReference>
<evidence type="ECO:0000256" key="1">
    <source>
        <dbReference type="ARBA" id="ARBA00004571"/>
    </source>
</evidence>
<organism evidence="16 17">
    <name type="scientific">Pseudoduganella lurida</name>
    <dbReference type="NCBI Taxonomy" id="1036180"/>
    <lineage>
        <taxon>Bacteria</taxon>
        <taxon>Pseudomonadati</taxon>
        <taxon>Pseudomonadota</taxon>
        <taxon>Betaproteobacteria</taxon>
        <taxon>Burkholderiales</taxon>
        <taxon>Oxalobacteraceae</taxon>
        <taxon>Telluria group</taxon>
        <taxon>Pseudoduganella</taxon>
    </lineage>
</organism>
<feature type="chain" id="PRO_5021870815" evidence="13">
    <location>
        <begin position="33"/>
        <end position="788"/>
    </location>
</feature>
<proteinExistence type="inferred from homology"/>
<dbReference type="GO" id="GO:0006826">
    <property type="term" value="P:iron ion transport"/>
    <property type="evidence" value="ECO:0007669"/>
    <property type="project" value="UniProtKB-KW"/>
</dbReference>
<evidence type="ECO:0000256" key="10">
    <source>
        <dbReference type="ARBA" id="ARBA00023237"/>
    </source>
</evidence>
<evidence type="ECO:0000256" key="4">
    <source>
        <dbReference type="ARBA" id="ARBA00022496"/>
    </source>
</evidence>
<evidence type="ECO:0000313" key="17">
    <source>
        <dbReference type="Proteomes" id="UP000318431"/>
    </source>
</evidence>
<comment type="similarity">
    <text evidence="11 12">Belongs to the TonB-dependent receptor family.</text>
</comment>
<protein>
    <submittedName>
        <fullName evidence="16">Iron complex outermembrane receptor protein</fullName>
    </submittedName>
</protein>
<dbReference type="PANTHER" id="PTHR32552:SF81">
    <property type="entry name" value="TONB-DEPENDENT OUTER MEMBRANE RECEPTOR"/>
    <property type="match status" value="1"/>
</dbReference>